<proteinExistence type="predicted"/>
<sequence length="214" mass="24746">MEKAFQDLDDWLAVEKMPNGKKRVLQAAITLFSKQGYNGTSTAQIAELSKMSQATIFKYFKSKDDLLLFIVTPMIKHILPGYGKSFAQKLRDNGDDLTSFIHFIVFNRYQFLVQNKDAAIILISQLLINDEIKNMLFNEIQTMKDIFIDNVWQPLVATGELRDDLDLLQFLRTVIGQILLYFLQSQRVLQIDDQKQIESDLNKIEHTIILAIKK</sequence>
<keyword evidence="1 2" id="KW-0238">DNA-binding</keyword>
<dbReference type="GeneID" id="96667042"/>
<organism evidence="4 5">
    <name type="scientific">Companilactobacillus paralimentarius DSM 13238 = JCM 10415</name>
    <dbReference type="NCBI Taxonomy" id="1122151"/>
    <lineage>
        <taxon>Bacteria</taxon>
        <taxon>Bacillati</taxon>
        <taxon>Bacillota</taxon>
        <taxon>Bacilli</taxon>
        <taxon>Lactobacillales</taxon>
        <taxon>Lactobacillaceae</taxon>
        <taxon>Companilactobacillus</taxon>
    </lineage>
</organism>
<dbReference type="SUPFAM" id="SSF46689">
    <property type="entry name" value="Homeodomain-like"/>
    <property type="match status" value="1"/>
</dbReference>
<dbReference type="OrthoDB" id="9780824at2"/>
<accession>A0A0R1PIY7</accession>
<protein>
    <submittedName>
        <fullName evidence="4">TetR family transcriptional regulator</fullName>
    </submittedName>
</protein>
<dbReference type="PANTHER" id="PTHR43479:SF11">
    <property type="entry name" value="ACREF_ENVCD OPERON REPRESSOR-RELATED"/>
    <property type="match status" value="1"/>
</dbReference>
<dbReference type="Gene3D" id="1.10.357.10">
    <property type="entry name" value="Tetracycline Repressor, domain 2"/>
    <property type="match status" value="1"/>
</dbReference>
<dbReference type="InterPro" id="IPR050624">
    <property type="entry name" value="HTH-type_Tx_Regulator"/>
</dbReference>
<dbReference type="GO" id="GO:0003677">
    <property type="term" value="F:DNA binding"/>
    <property type="evidence" value="ECO:0007669"/>
    <property type="project" value="UniProtKB-UniRule"/>
</dbReference>
<name>A0A0R1PIY7_9LACO</name>
<evidence type="ECO:0000313" key="5">
    <source>
        <dbReference type="Proteomes" id="UP000051908"/>
    </source>
</evidence>
<evidence type="ECO:0000259" key="3">
    <source>
        <dbReference type="PROSITE" id="PS50977"/>
    </source>
</evidence>
<feature type="DNA-binding region" description="H-T-H motif" evidence="2">
    <location>
        <begin position="41"/>
        <end position="60"/>
    </location>
</feature>
<dbReference type="RefSeq" id="WP_025085723.1">
    <property type="nucleotide sequence ID" value="NZ_AZES01000018.1"/>
</dbReference>
<comment type="caution">
    <text evidence="4">The sequence shown here is derived from an EMBL/GenBank/DDBJ whole genome shotgun (WGS) entry which is preliminary data.</text>
</comment>
<reference evidence="4 5" key="1">
    <citation type="journal article" date="2015" name="Genome Announc.">
        <title>Expanding the biotechnology potential of lactobacilli through comparative genomics of 213 strains and associated genera.</title>
        <authorList>
            <person name="Sun Z."/>
            <person name="Harris H.M."/>
            <person name="McCann A."/>
            <person name="Guo C."/>
            <person name="Argimon S."/>
            <person name="Zhang W."/>
            <person name="Yang X."/>
            <person name="Jeffery I.B."/>
            <person name="Cooney J.C."/>
            <person name="Kagawa T.F."/>
            <person name="Liu W."/>
            <person name="Song Y."/>
            <person name="Salvetti E."/>
            <person name="Wrobel A."/>
            <person name="Rasinkangas P."/>
            <person name="Parkhill J."/>
            <person name="Rea M.C."/>
            <person name="O'Sullivan O."/>
            <person name="Ritari J."/>
            <person name="Douillard F.P."/>
            <person name="Paul Ross R."/>
            <person name="Yang R."/>
            <person name="Briner A.E."/>
            <person name="Felis G.E."/>
            <person name="de Vos W.M."/>
            <person name="Barrangou R."/>
            <person name="Klaenhammer T.R."/>
            <person name="Caufield P.W."/>
            <person name="Cui Y."/>
            <person name="Zhang H."/>
            <person name="O'Toole P.W."/>
        </authorList>
    </citation>
    <scope>NUCLEOTIDE SEQUENCE [LARGE SCALE GENOMIC DNA]</scope>
    <source>
        <strain evidence="4 5">DSM 13238</strain>
    </source>
</reference>
<dbReference type="InterPro" id="IPR036271">
    <property type="entry name" value="Tet_transcr_reg_TetR-rel_C_sf"/>
</dbReference>
<dbReference type="EMBL" id="AZES01000018">
    <property type="protein sequence ID" value="KRL32095.1"/>
    <property type="molecule type" value="Genomic_DNA"/>
</dbReference>
<dbReference type="Pfam" id="PF00440">
    <property type="entry name" value="TetR_N"/>
    <property type="match status" value="1"/>
</dbReference>
<dbReference type="PRINTS" id="PR00455">
    <property type="entry name" value="HTHTETR"/>
</dbReference>
<evidence type="ECO:0000256" key="2">
    <source>
        <dbReference type="PROSITE-ProRule" id="PRU00335"/>
    </source>
</evidence>
<dbReference type="AlphaFoldDB" id="A0A0R1PIY7"/>
<feature type="domain" description="HTH tetR-type" evidence="3">
    <location>
        <begin position="18"/>
        <end position="78"/>
    </location>
</feature>
<evidence type="ECO:0000256" key="1">
    <source>
        <dbReference type="ARBA" id="ARBA00023125"/>
    </source>
</evidence>
<dbReference type="InterPro" id="IPR009057">
    <property type="entry name" value="Homeodomain-like_sf"/>
</dbReference>
<evidence type="ECO:0000313" key="4">
    <source>
        <dbReference type="EMBL" id="KRL32095.1"/>
    </source>
</evidence>
<dbReference type="Proteomes" id="UP000051908">
    <property type="component" value="Unassembled WGS sequence"/>
</dbReference>
<dbReference type="PATRIC" id="fig|1122151.5.peg.1077"/>
<keyword evidence="5" id="KW-1185">Reference proteome</keyword>
<dbReference type="InterPro" id="IPR001647">
    <property type="entry name" value="HTH_TetR"/>
</dbReference>
<dbReference type="SUPFAM" id="SSF48498">
    <property type="entry name" value="Tetracyclin repressor-like, C-terminal domain"/>
    <property type="match status" value="1"/>
</dbReference>
<dbReference type="PROSITE" id="PS50977">
    <property type="entry name" value="HTH_TETR_2"/>
    <property type="match status" value="1"/>
</dbReference>
<dbReference type="PANTHER" id="PTHR43479">
    <property type="entry name" value="ACREF/ENVCD OPERON REPRESSOR-RELATED"/>
    <property type="match status" value="1"/>
</dbReference>
<gene>
    <name evidence="4" type="ORF">FD33_GL001039</name>
</gene>